<reference evidence="9" key="1">
    <citation type="submission" date="2020-05" db="EMBL/GenBank/DDBJ databases">
        <title>Phylogenomic resolution of chytrid fungi.</title>
        <authorList>
            <person name="Stajich J.E."/>
            <person name="Amses K."/>
            <person name="Simmons R."/>
            <person name="Seto K."/>
            <person name="Myers J."/>
            <person name="Bonds A."/>
            <person name="Quandt C.A."/>
            <person name="Barry K."/>
            <person name="Liu P."/>
            <person name="Grigoriev I."/>
            <person name="Longcore J.E."/>
            <person name="James T.Y."/>
        </authorList>
    </citation>
    <scope>NUCLEOTIDE SEQUENCE</scope>
    <source>
        <strain evidence="9">JEL0379</strain>
    </source>
</reference>
<evidence type="ECO:0000259" key="8">
    <source>
        <dbReference type="Pfam" id="PF01435"/>
    </source>
</evidence>
<dbReference type="Gene3D" id="3.30.2010.10">
    <property type="entry name" value="Metalloproteases ('zincins'), catalytic domain"/>
    <property type="match status" value="1"/>
</dbReference>
<evidence type="ECO:0000256" key="1">
    <source>
        <dbReference type="ARBA" id="ARBA00022670"/>
    </source>
</evidence>
<dbReference type="InterPro" id="IPR001915">
    <property type="entry name" value="Peptidase_M48"/>
</dbReference>
<dbReference type="PANTHER" id="PTHR22726">
    <property type="entry name" value="METALLOENDOPEPTIDASE OMA1"/>
    <property type="match status" value="1"/>
</dbReference>
<keyword evidence="5 6" id="KW-0482">Metalloprotease</keyword>
<organism evidence="9 10">
    <name type="scientific">Geranomyces variabilis</name>
    <dbReference type="NCBI Taxonomy" id="109894"/>
    <lineage>
        <taxon>Eukaryota</taxon>
        <taxon>Fungi</taxon>
        <taxon>Fungi incertae sedis</taxon>
        <taxon>Chytridiomycota</taxon>
        <taxon>Chytridiomycota incertae sedis</taxon>
        <taxon>Chytridiomycetes</taxon>
        <taxon>Spizellomycetales</taxon>
        <taxon>Powellomycetaceae</taxon>
        <taxon>Geranomyces</taxon>
    </lineage>
</organism>
<dbReference type="AlphaFoldDB" id="A0AAD5TQ56"/>
<keyword evidence="7" id="KW-0472">Membrane</keyword>
<dbReference type="PANTHER" id="PTHR22726:SF18">
    <property type="entry name" value="PEPTIDASE M48 DOMAIN-CONTAINING PROTEIN"/>
    <property type="match status" value="1"/>
</dbReference>
<dbReference type="CDD" id="cd07331">
    <property type="entry name" value="M48C_Oma1_like"/>
    <property type="match status" value="1"/>
</dbReference>
<sequence>MLTGPALTCLFQVTRTIITALPILWRWNVAKSYPRLMWALASVPLLGMVGLVAFAYEEHPLTQRSRLMFIDEETEHQLSAASYPKIVDKHRHQLLANTHPDHRAVASIASELLKVVGPVCDWKLHVIADDRVVNAFVSPTGNIFVYTGLLRAAGSSDEVAAILAHELAHVISRHGAEKLGFQHIAKLCWDFVHSLVYTVTVNLPMLGDVVGRGVDATKEMITALPYSRMCEKEADTIGMYLMAVGGYNPRAAVEFWDKMDTANADNPDRPYEFLSDHPSHERRAQELRQHLPSALGIFRTRAAIAGKIAAARGAAPTTMEDFNRGLFEVLREHLMPALEDNTANDGELARQTATLAKECFWKGSRKLQGAA</sequence>
<accession>A0AAD5TQ56</accession>
<dbReference type="EMBL" id="JADGJQ010000007">
    <property type="protein sequence ID" value="KAJ3183134.1"/>
    <property type="molecule type" value="Genomic_DNA"/>
</dbReference>
<keyword evidence="2" id="KW-0479">Metal-binding</keyword>
<evidence type="ECO:0000256" key="6">
    <source>
        <dbReference type="RuleBase" id="RU003983"/>
    </source>
</evidence>
<evidence type="ECO:0000256" key="5">
    <source>
        <dbReference type="ARBA" id="ARBA00023049"/>
    </source>
</evidence>
<evidence type="ECO:0000313" key="9">
    <source>
        <dbReference type="EMBL" id="KAJ3183134.1"/>
    </source>
</evidence>
<evidence type="ECO:0000256" key="7">
    <source>
        <dbReference type="SAM" id="Phobius"/>
    </source>
</evidence>
<keyword evidence="7" id="KW-0812">Transmembrane</keyword>
<dbReference type="GO" id="GO:0006515">
    <property type="term" value="P:protein quality control for misfolded or incompletely synthesized proteins"/>
    <property type="evidence" value="ECO:0007669"/>
    <property type="project" value="TreeGrafter"/>
</dbReference>
<comment type="similarity">
    <text evidence="6">Belongs to the peptidase M48 family.</text>
</comment>
<feature type="domain" description="Peptidase M48" evidence="8">
    <location>
        <begin position="120"/>
        <end position="289"/>
    </location>
</feature>
<dbReference type="GO" id="GO:0004222">
    <property type="term" value="F:metalloendopeptidase activity"/>
    <property type="evidence" value="ECO:0007669"/>
    <property type="project" value="InterPro"/>
</dbReference>
<dbReference type="Proteomes" id="UP001212152">
    <property type="component" value="Unassembled WGS sequence"/>
</dbReference>
<gene>
    <name evidence="9" type="ORF">HDU87_007557</name>
</gene>
<comment type="cofactor">
    <cofactor evidence="6">
        <name>Zn(2+)</name>
        <dbReference type="ChEBI" id="CHEBI:29105"/>
    </cofactor>
    <text evidence="6">Binds 1 zinc ion per subunit.</text>
</comment>
<keyword evidence="3 6" id="KW-0378">Hydrolase</keyword>
<dbReference type="InterPro" id="IPR051156">
    <property type="entry name" value="Mito/Outer_Membr_Metalloprot"/>
</dbReference>
<dbReference type="GO" id="GO:0005743">
    <property type="term" value="C:mitochondrial inner membrane"/>
    <property type="evidence" value="ECO:0007669"/>
    <property type="project" value="TreeGrafter"/>
</dbReference>
<keyword evidence="1 6" id="KW-0645">Protease</keyword>
<protein>
    <recommendedName>
        <fullName evidence="8">Peptidase M48 domain-containing protein</fullName>
    </recommendedName>
</protein>
<dbReference type="Pfam" id="PF01435">
    <property type="entry name" value="Peptidase_M48"/>
    <property type="match status" value="1"/>
</dbReference>
<keyword evidence="4 6" id="KW-0862">Zinc</keyword>
<evidence type="ECO:0000256" key="3">
    <source>
        <dbReference type="ARBA" id="ARBA00022801"/>
    </source>
</evidence>
<feature type="transmembrane region" description="Helical" evidence="7">
    <location>
        <begin position="36"/>
        <end position="56"/>
    </location>
</feature>
<evidence type="ECO:0000313" key="10">
    <source>
        <dbReference type="Proteomes" id="UP001212152"/>
    </source>
</evidence>
<proteinExistence type="inferred from homology"/>
<dbReference type="GO" id="GO:0034982">
    <property type="term" value="P:mitochondrial protein processing"/>
    <property type="evidence" value="ECO:0007669"/>
    <property type="project" value="TreeGrafter"/>
</dbReference>
<evidence type="ECO:0000256" key="2">
    <source>
        <dbReference type="ARBA" id="ARBA00022723"/>
    </source>
</evidence>
<dbReference type="GO" id="GO:0046872">
    <property type="term" value="F:metal ion binding"/>
    <property type="evidence" value="ECO:0007669"/>
    <property type="project" value="UniProtKB-KW"/>
</dbReference>
<keyword evidence="7" id="KW-1133">Transmembrane helix</keyword>
<keyword evidence="10" id="KW-1185">Reference proteome</keyword>
<name>A0AAD5TQ56_9FUNG</name>
<comment type="caution">
    <text evidence="9">The sequence shown here is derived from an EMBL/GenBank/DDBJ whole genome shotgun (WGS) entry which is preliminary data.</text>
</comment>
<evidence type="ECO:0000256" key="4">
    <source>
        <dbReference type="ARBA" id="ARBA00022833"/>
    </source>
</evidence>